<keyword evidence="3" id="KW-1185">Reference proteome</keyword>
<protein>
    <submittedName>
        <fullName evidence="2">AarF/ABC1/UbiB kinase family protein</fullName>
    </submittedName>
</protein>
<feature type="domain" description="ABC1 atypical kinase-like" evidence="1">
    <location>
        <begin position="74"/>
        <end position="285"/>
    </location>
</feature>
<dbReference type="InterPro" id="IPR004147">
    <property type="entry name" value="ABC1_dom"/>
</dbReference>
<dbReference type="PANTHER" id="PTHR43851">
    <property type="match status" value="1"/>
</dbReference>
<keyword evidence="2" id="KW-0808">Transferase</keyword>
<reference evidence="2 3" key="1">
    <citation type="submission" date="2020-05" db="EMBL/GenBank/DDBJ databases">
        <title>MicrobeNet Type strains.</title>
        <authorList>
            <person name="Nicholson A.C."/>
        </authorList>
    </citation>
    <scope>NUCLEOTIDE SEQUENCE [LARGE SCALE GENOMIC DNA]</scope>
    <source>
        <strain evidence="2 3">JCM 3224</strain>
    </source>
</reference>
<name>A0A849C3C4_9NOCA</name>
<gene>
    <name evidence="2" type="ORF">HLB23_13895</name>
</gene>
<organism evidence="2 3">
    <name type="scientific">Nocardia uniformis</name>
    <dbReference type="NCBI Taxonomy" id="53432"/>
    <lineage>
        <taxon>Bacteria</taxon>
        <taxon>Bacillati</taxon>
        <taxon>Actinomycetota</taxon>
        <taxon>Actinomycetes</taxon>
        <taxon>Mycobacteriales</taxon>
        <taxon>Nocardiaceae</taxon>
        <taxon>Nocardia</taxon>
    </lineage>
</organism>
<evidence type="ECO:0000313" key="2">
    <source>
        <dbReference type="EMBL" id="NNH70940.1"/>
    </source>
</evidence>
<proteinExistence type="predicted"/>
<dbReference type="InterPro" id="IPR011009">
    <property type="entry name" value="Kinase-like_dom_sf"/>
</dbReference>
<dbReference type="Pfam" id="PF03109">
    <property type="entry name" value="ABC1"/>
    <property type="match status" value="1"/>
</dbReference>
<keyword evidence="2" id="KW-0418">Kinase</keyword>
<dbReference type="EMBL" id="JABELX010000004">
    <property type="protein sequence ID" value="NNH70940.1"/>
    <property type="molecule type" value="Genomic_DNA"/>
</dbReference>
<dbReference type="InterPro" id="IPR051409">
    <property type="entry name" value="Atypical_kinase_ADCK"/>
</dbReference>
<evidence type="ECO:0000313" key="3">
    <source>
        <dbReference type="Proteomes" id="UP000586827"/>
    </source>
</evidence>
<accession>A0A849C3C4</accession>
<dbReference type="SUPFAM" id="SSF56112">
    <property type="entry name" value="Protein kinase-like (PK-like)"/>
    <property type="match status" value="1"/>
</dbReference>
<dbReference type="PANTHER" id="PTHR43851:SF3">
    <property type="entry name" value="COENZYME Q8"/>
    <property type="match status" value="1"/>
</dbReference>
<dbReference type="Proteomes" id="UP000586827">
    <property type="component" value="Unassembled WGS sequence"/>
</dbReference>
<dbReference type="GO" id="GO:0016301">
    <property type="term" value="F:kinase activity"/>
    <property type="evidence" value="ECO:0007669"/>
    <property type="project" value="UniProtKB-KW"/>
</dbReference>
<dbReference type="AlphaFoldDB" id="A0A849C3C4"/>
<comment type="caution">
    <text evidence="2">The sequence shown here is derived from an EMBL/GenBank/DDBJ whole genome shotgun (WGS) entry which is preliminary data.</text>
</comment>
<evidence type="ECO:0000259" key="1">
    <source>
        <dbReference type="Pfam" id="PF03109"/>
    </source>
</evidence>
<sequence length="451" mass="49511">MAYAGRQAAGVGKRALGRPGAGVNLDIQVRTAQHIFQVLGELKGCATKLGQLLSIYELVLPPKFAEPYRMALTQLQDSTPIMLPQTVETAMAAHMGSNWRWYFREFDTRRAAGASIGQVHRGVWHDGTEVAIKVMYPGARAAVHADLDQLRRMSVLGTVFVPGADVKAVTEAICDCISEELDYEAEAENQRVFADAYADDADFVVPRVLARHGDVIISEWLTGTPLSRIIASGAPEERNRLGLLLLRFVLSSWNRAGLLYCDVHPGNFRVLPDGRLGVVDFGACAPWPAPEFPGVVSGYFEALFNGGRTELEAAIRDHGFAEPGRTIDVDAVAEAFVPLCDPFLHNTFRLSTDWFRQQIRRAMDPRLSNANRDLTMPPYFTPFARAFLTVIGVVCQLDTEGPIRAEFVRWVPEIAAALESFDRRGGKPADLGIARTLRGTGPRPLSAVHTG</sequence>